<comment type="caution">
    <text evidence="1">The sequence shown here is derived from an EMBL/GenBank/DDBJ whole genome shotgun (WGS) entry which is preliminary data.</text>
</comment>
<dbReference type="EMBL" id="JWZT01002772">
    <property type="protein sequence ID" value="KII68608.1"/>
    <property type="molecule type" value="Genomic_DNA"/>
</dbReference>
<sequence>MLPFKSHKDICHIFEITSKVVFNGIHYGGQLFSSISGYYLIRKTARIALDCVLPESLSELNKSQKGLFLADSSEEHVKNGPSESVTIPKIPKHPNNIHIYFKAPFIQLICLFANQHRIDIFIALM</sequence>
<organism evidence="1 2">
    <name type="scientific">Thelohanellus kitauei</name>
    <name type="common">Myxosporean</name>
    <dbReference type="NCBI Taxonomy" id="669202"/>
    <lineage>
        <taxon>Eukaryota</taxon>
        <taxon>Metazoa</taxon>
        <taxon>Cnidaria</taxon>
        <taxon>Myxozoa</taxon>
        <taxon>Myxosporea</taxon>
        <taxon>Bivalvulida</taxon>
        <taxon>Platysporina</taxon>
        <taxon>Myxobolidae</taxon>
        <taxon>Thelohanellus</taxon>
    </lineage>
</organism>
<reference evidence="1 2" key="1">
    <citation type="journal article" date="2014" name="Genome Biol. Evol.">
        <title>The genome of the myxosporean Thelohanellus kitauei shows adaptations to nutrient acquisition within its fish host.</title>
        <authorList>
            <person name="Yang Y."/>
            <person name="Xiong J."/>
            <person name="Zhou Z."/>
            <person name="Huo F."/>
            <person name="Miao W."/>
            <person name="Ran C."/>
            <person name="Liu Y."/>
            <person name="Zhang J."/>
            <person name="Feng J."/>
            <person name="Wang M."/>
            <person name="Wang M."/>
            <person name="Wang L."/>
            <person name="Yao B."/>
        </authorList>
    </citation>
    <scope>NUCLEOTIDE SEQUENCE [LARGE SCALE GENOMIC DNA]</scope>
    <source>
        <strain evidence="1">Wuqing</strain>
    </source>
</reference>
<name>A0A0C2JH86_THEKT</name>
<evidence type="ECO:0000313" key="1">
    <source>
        <dbReference type="EMBL" id="KII68608.1"/>
    </source>
</evidence>
<accession>A0A0C2JH86</accession>
<gene>
    <name evidence="1" type="ORF">RF11_16298</name>
</gene>
<dbReference type="Proteomes" id="UP000031668">
    <property type="component" value="Unassembled WGS sequence"/>
</dbReference>
<dbReference type="AlphaFoldDB" id="A0A0C2JH86"/>
<proteinExistence type="predicted"/>
<keyword evidence="2" id="KW-1185">Reference proteome</keyword>
<evidence type="ECO:0000313" key="2">
    <source>
        <dbReference type="Proteomes" id="UP000031668"/>
    </source>
</evidence>
<protein>
    <submittedName>
        <fullName evidence="1">Uncharacterized protein</fullName>
    </submittedName>
</protein>